<keyword evidence="6" id="KW-0963">Cytoplasm</keyword>
<evidence type="ECO:0000256" key="5">
    <source>
        <dbReference type="ARBA" id="ARBA00022801"/>
    </source>
</evidence>
<dbReference type="Pfam" id="PF00636">
    <property type="entry name" value="Ribonuclease_3"/>
    <property type="match status" value="1"/>
</dbReference>
<dbReference type="GO" id="GO:0005737">
    <property type="term" value="C:cytoplasm"/>
    <property type="evidence" value="ECO:0007669"/>
    <property type="project" value="UniProtKB-SubCell"/>
</dbReference>
<keyword evidence="6" id="KW-0699">rRNA-binding</keyword>
<dbReference type="InterPro" id="IPR008226">
    <property type="entry name" value="Mini3_fam"/>
</dbReference>
<keyword evidence="9" id="KW-1185">Reference proteome</keyword>
<keyword evidence="6" id="KW-0694">RNA-binding</keyword>
<keyword evidence="1 6" id="KW-0690">Ribosome biogenesis</keyword>
<name>A0A2K4ZDE6_9FIRM</name>
<accession>A0A2K4ZDE6</accession>
<keyword evidence="4 6" id="KW-0255">Endonuclease</keyword>
<evidence type="ECO:0000313" key="8">
    <source>
        <dbReference type="EMBL" id="SOY28486.1"/>
    </source>
</evidence>
<dbReference type="PANTHER" id="PTHR34276">
    <property type="entry name" value="MINI-RIBONUCLEASE 3"/>
    <property type="match status" value="1"/>
</dbReference>
<comment type="subunit">
    <text evidence="6">Homodimer.</text>
</comment>
<evidence type="ECO:0000313" key="9">
    <source>
        <dbReference type="Proteomes" id="UP000236311"/>
    </source>
</evidence>
<comment type="subcellular location">
    <subcellularLocation>
        <location evidence="6">Cytoplasm</location>
    </subcellularLocation>
</comment>
<evidence type="ECO:0000256" key="6">
    <source>
        <dbReference type="HAMAP-Rule" id="MF_01468"/>
    </source>
</evidence>
<dbReference type="GO" id="GO:0006364">
    <property type="term" value="P:rRNA processing"/>
    <property type="evidence" value="ECO:0007669"/>
    <property type="project" value="UniProtKB-UniRule"/>
</dbReference>
<comment type="similarity">
    <text evidence="6">Belongs to the MrnC RNase family.</text>
</comment>
<dbReference type="Gene3D" id="1.10.1520.10">
    <property type="entry name" value="Ribonuclease III domain"/>
    <property type="match status" value="1"/>
</dbReference>
<dbReference type="EMBL" id="OFSM01000005">
    <property type="protein sequence ID" value="SOY28486.1"/>
    <property type="molecule type" value="Genomic_DNA"/>
</dbReference>
<sequence length="161" mass="18193">MEESIDREQQTAEGQRESVSMPSMIREIFHGKCQDIRSYSPLTLAYIGDAVYDLIIRTAVVEKANRPANILHHITVKYVSAGAQARIVTALQEHFTQEEQTVYQRGKNAKPHTMAKNASPADYKKATGFEAVLGWLYLKDDMERILELVRKGIEAADIENL</sequence>
<protein>
    <recommendedName>
        <fullName evidence="6">Mini-ribonuclease 3</fullName>
        <shortName evidence="6">Mini-3</shortName>
        <shortName evidence="6">Mini-RNase 3</shortName>
        <ecNumber evidence="6">3.1.26.-</ecNumber>
    </recommendedName>
    <alternativeName>
        <fullName evidence="6">Mini-RNase III</fullName>
        <shortName evidence="6">Mini-III</shortName>
    </alternativeName>
</protein>
<comment type="function">
    <text evidence="6">Involved in correct processing of both the 5' and 3' ends of 23S rRNA precursor. Processes 30S rRNA precursor transcript even in absence of ribonuclease 3 (Rnc); Rnc processes 30S rRNA into smaller rRNA precursors.</text>
</comment>
<dbReference type="HAMAP" id="MF_01468">
    <property type="entry name" value="RNase_Mini_III"/>
    <property type="match status" value="1"/>
</dbReference>
<dbReference type="PANTHER" id="PTHR34276:SF1">
    <property type="entry name" value="MINI-RIBONUCLEASE 3"/>
    <property type="match status" value="1"/>
</dbReference>
<keyword evidence="3 6" id="KW-0540">Nuclease</keyword>
<feature type="active site" evidence="6">
    <location>
        <position position="49"/>
    </location>
</feature>
<evidence type="ECO:0000256" key="2">
    <source>
        <dbReference type="ARBA" id="ARBA00022552"/>
    </source>
</evidence>
<dbReference type="Proteomes" id="UP000236311">
    <property type="component" value="Unassembled WGS sequence"/>
</dbReference>
<comment type="cofactor">
    <cofactor evidence="6">
        <name>Mg(2+)</name>
        <dbReference type="ChEBI" id="CHEBI:18420"/>
    </cofactor>
</comment>
<dbReference type="GO" id="GO:0019843">
    <property type="term" value="F:rRNA binding"/>
    <property type="evidence" value="ECO:0007669"/>
    <property type="project" value="UniProtKB-UniRule"/>
</dbReference>
<dbReference type="SUPFAM" id="SSF69065">
    <property type="entry name" value="RNase III domain-like"/>
    <property type="match status" value="1"/>
</dbReference>
<organism evidence="8 9">
    <name type="scientific">Acetatifactor muris</name>
    <dbReference type="NCBI Taxonomy" id="879566"/>
    <lineage>
        <taxon>Bacteria</taxon>
        <taxon>Bacillati</taxon>
        <taxon>Bacillota</taxon>
        <taxon>Clostridia</taxon>
        <taxon>Lachnospirales</taxon>
        <taxon>Lachnospiraceae</taxon>
        <taxon>Acetatifactor</taxon>
    </lineage>
</organism>
<dbReference type="AlphaFoldDB" id="A0A2K4ZDE6"/>
<evidence type="ECO:0000256" key="1">
    <source>
        <dbReference type="ARBA" id="ARBA00022517"/>
    </source>
</evidence>
<dbReference type="InterPro" id="IPR036389">
    <property type="entry name" value="RNase_III_sf"/>
</dbReference>
<keyword evidence="6" id="KW-0460">Magnesium</keyword>
<reference evidence="8 9" key="1">
    <citation type="submission" date="2018-01" db="EMBL/GenBank/DDBJ databases">
        <authorList>
            <person name="Gaut B.S."/>
            <person name="Morton B.R."/>
            <person name="Clegg M.T."/>
            <person name="Duvall M.R."/>
        </authorList>
    </citation>
    <scope>NUCLEOTIDE SEQUENCE [LARGE SCALE GENOMIC DNA]</scope>
    <source>
        <strain evidence="8">GP69</strain>
    </source>
</reference>
<keyword evidence="2 6" id="KW-0698">rRNA processing</keyword>
<evidence type="ECO:0000259" key="7">
    <source>
        <dbReference type="Pfam" id="PF00636"/>
    </source>
</evidence>
<dbReference type="GO" id="GO:0004525">
    <property type="term" value="F:ribonuclease III activity"/>
    <property type="evidence" value="ECO:0007669"/>
    <property type="project" value="InterPro"/>
</dbReference>
<gene>
    <name evidence="6 8" type="primary">mrnC</name>
    <name evidence="8" type="ORF">AMURIS_01195</name>
</gene>
<keyword evidence="5 6" id="KW-0378">Hydrolase</keyword>
<feature type="domain" description="RNase III" evidence="7">
    <location>
        <begin position="43"/>
        <end position="140"/>
    </location>
</feature>
<evidence type="ECO:0000256" key="4">
    <source>
        <dbReference type="ARBA" id="ARBA00022759"/>
    </source>
</evidence>
<evidence type="ECO:0000256" key="3">
    <source>
        <dbReference type="ARBA" id="ARBA00022722"/>
    </source>
</evidence>
<dbReference type="EC" id="3.1.26.-" evidence="6"/>
<proteinExistence type="inferred from homology"/>
<dbReference type="InterPro" id="IPR000999">
    <property type="entry name" value="RNase_III_dom"/>
</dbReference>